<accession>A0A6A6G1A0</accession>
<keyword evidence="2" id="KW-1185">Reference proteome</keyword>
<reference evidence="2" key="1">
    <citation type="journal article" date="2020" name="Stud. Mycol.">
        <title>101 Dothideomycetes genomes: A test case for predicting lifestyles and emergence of pathogens.</title>
        <authorList>
            <person name="Haridas S."/>
            <person name="Albert R."/>
            <person name="Binder M."/>
            <person name="Bloem J."/>
            <person name="LaButti K."/>
            <person name="Salamov A."/>
            <person name="Andreopoulos B."/>
            <person name="Baker S."/>
            <person name="Barry K."/>
            <person name="Bills G."/>
            <person name="Bluhm B."/>
            <person name="Cannon C."/>
            <person name="Castanera R."/>
            <person name="Culley D."/>
            <person name="Daum C."/>
            <person name="Ezra D."/>
            <person name="Gonzalez J."/>
            <person name="Henrissat B."/>
            <person name="Kuo A."/>
            <person name="Liang C."/>
            <person name="Lipzen A."/>
            <person name="Lutzoni F."/>
            <person name="Magnuson J."/>
            <person name="Mondo S."/>
            <person name="Nolan M."/>
            <person name="Ohm R."/>
            <person name="Pangilinan J."/>
            <person name="Park H.-J."/>
            <person name="Ramirez L."/>
            <person name="Alfaro M."/>
            <person name="Sun H."/>
            <person name="Tritt A."/>
            <person name="Yoshinaga Y."/>
            <person name="Zwiers L.-H."/>
            <person name="Turgeon B."/>
            <person name="Goodwin S."/>
            <person name="Spatafora J."/>
            <person name="Crous P."/>
            <person name="Grigoriev I."/>
        </authorList>
    </citation>
    <scope>NUCLEOTIDE SEQUENCE [LARGE SCALE GENOMIC DNA]</scope>
    <source>
        <strain evidence="2">CECT 20119</strain>
    </source>
</reference>
<dbReference type="Proteomes" id="UP000799538">
    <property type="component" value="Unassembled WGS sequence"/>
</dbReference>
<dbReference type="OrthoDB" id="10345407at2759"/>
<organism evidence="1 2">
    <name type="scientific">Elsinoe ampelina</name>
    <dbReference type="NCBI Taxonomy" id="302913"/>
    <lineage>
        <taxon>Eukaryota</taxon>
        <taxon>Fungi</taxon>
        <taxon>Dikarya</taxon>
        <taxon>Ascomycota</taxon>
        <taxon>Pezizomycotina</taxon>
        <taxon>Dothideomycetes</taxon>
        <taxon>Dothideomycetidae</taxon>
        <taxon>Myriangiales</taxon>
        <taxon>Elsinoaceae</taxon>
        <taxon>Elsinoe</taxon>
    </lineage>
</organism>
<proteinExistence type="predicted"/>
<evidence type="ECO:0000313" key="1">
    <source>
        <dbReference type="EMBL" id="KAF2219220.1"/>
    </source>
</evidence>
<protein>
    <submittedName>
        <fullName evidence="1">Uncharacterized protein</fullName>
    </submittedName>
</protein>
<sequence>MARGVTSTPTLLATMPDLDLIYACSSIVPSPNGTILVTTTTTATLPATTSTTTITVTTTTTISVASSAPSGIIGYLRADPVINTNSPYVMSDAAHHMTDNYNKQAERETMIVTTNNQLYSVTYDRYYYYTAPAGASLILWSSDTSVSSRNWVQETRSDGKTQVRMGDARTPGAYYQLCISEAVRGNRGTTGNHFYYYSADATLPSYCKLTTLVFESA</sequence>
<dbReference type="AlphaFoldDB" id="A0A6A6G1A0"/>
<gene>
    <name evidence="1" type="ORF">BDZ85DRAFT_268940</name>
</gene>
<dbReference type="EMBL" id="ML992518">
    <property type="protein sequence ID" value="KAF2219220.1"/>
    <property type="molecule type" value="Genomic_DNA"/>
</dbReference>
<evidence type="ECO:0000313" key="2">
    <source>
        <dbReference type="Proteomes" id="UP000799538"/>
    </source>
</evidence>
<name>A0A6A6G1A0_9PEZI</name>